<evidence type="ECO:0000313" key="3">
    <source>
        <dbReference type="Proteomes" id="UP000447434"/>
    </source>
</evidence>
<dbReference type="OrthoDB" id="1743609at2759"/>
<evidence type="ECO:0000313" key="2">
    <source>
        <dbReference type="EMBL" id="KAE9602833.1"/>
    </source>
</evidence>
<accession>A0A6A4PMU1</accession>
<dbReference type="PANTHER" id="PTHR33116">
    <property type="entry name" value="REVERSE TRANSCRIPTASE ZINC-BINDING DOMAIN-CONTAINING PROTEIN-RELATED-RELATED"/>
    <property type="match status" value="1"/>
</dbReference>
<evidence type="ECO:0000256" key="1">
    <source>
        <dbReference type="SAM" id="Phobius"/>
    </source>
</evidence>
<keyword evidence="1" id="KW-0812">Transmembrane</keyword>
<organism evidence="2 3">
    <name type="scientific">Lupinus albus</name>
    <name type="common">White lupine</name>
    <name type="synonym">Lupinus termis</name>
    <dbReference type="NCBI Taxonomy" id="3870"/>
    <lineage>
        <taxon>Eukaryota</taxon>
        <taxon>Viridiplantae</taxon>
        <taxon>Streptophyta</taxon>
        <taxon>Embryophyta</taxon>
        <taxon>Tracheophyta</taxon>
        <taxon>Spermatophyta</taxon>
        <taxon>Magnoliopsida</taxon>
        <taxon>eudicotyledons</taxon>
        <taxon>Gunneridae</taxon>
        <taxon>Pentapetalae</taxon>
        <taxon>rosids</taxon>
        <taxon>fabids</taxon>
        <taxon>Fabales</taxon>
        <taxon>Fabaceae</taxon>
        <taxon>Papilionoideae</taxon>
        <taxon>50 kb inversion clade</taxon>
        <taxon>genistoids sensu lato</taxon>
        <taxon>core genistoids</taxon>
        <taxon>Genisteae</taxon>
        <taxon>Lupinus</taxon>
    </lineage>
</organism>
<dbReference type="Proteomes" id="UP000447434">
    <property type="component" value="Chromosome 12"/>
</dbReference>
<name>A0A6A4PMU1_LUPAL</name>
<dbReference type="EMBL" id="WOCE01000012">
    <property type="protein sequence ID" value="KAE9602833.1"/>
    <property type="molecule type" value="Genomic_DNA"/>
</dbReference>
<gene>
    <name evidence="2" type="ORF">Lalb_Chr12g0203761</name>
</gene>
<comment type="caution">
    <text evidence="2">The sequence shown here is derived from an EMBL/GenBank/DDBJ whole genome shotgun (WGS) entry which is preliminary data.</text>
</comment>
<reference evidence="3" key="1">
    <citation type="journal article" date="2020" name="Nat. Commun.">
        <title>Genome sequence of the cluster root forming white lupin.</title>
        <authorList>
            <person name="Hufnagel B."/>
            <person name="Marques A."/>
            <person name="Soriano A."/>
            <person name="Marques L."/>
            <person name="Divol F."/>
            <person name="Doumas P."/>
            <person name="Sallet E."/>
            <person name="Mancinotti D."/>
            <person name="Carrere S."/>
            <person name="Marande W."/>
            <person name="Arribat S."/>
            <person name="Keller J."/>
            <person name="Huneau C."/>
            <person name="Blein T."/>
            <person name="Aime D."/>
            <person name="Laguerre M."/>
            <person name="Taylor J."/>
            <person name="Schubert V."/>
            <person name="Nelson M."/>
            <person name="Geu-Flores F."/>
            <person name="Crespi M."/>
            <person name="Gallardo-Guerrero K."/>
            <person name="Delaux P.-M."/>
            <person name="Salse J."/>
            <person name="Berges H."/>
            <person name="Guyot R."/>
            <person name="Gouzy J."/>
            <person name="Peret B."/>
        </authorList>
    </citation>
    <scope>NUCLEOTIDE SEQUENCE [LARGE SCALE GENOMIC DNA]</scope>
    <source>
        <strain evidence="3">cv. Amiga</strain>
    </source>
</reference>
<feature type="transmembrane region" description="Helical" evidence="1">
    <location>
        <begin position="131"/>
        <end position="152"/>
    </location>
</feature>
<protein>
    <recommendedName>
        <fullName evidence="4">Reverse transcriptase domain-containing protein</fullName>
    </recommendedName>
</protein>
<keyword evidence="3" id="KW-1185">Reference proteome</keyword>
<dbReference type="AlphaFoldDB" id="A0A6A4PMU1"/>
<proteinExistence type="predicted"/>
<sequence>MRQASSFGFFNPYKVGSDNIPVSLLQFADDAILIGDGSHKNTWVMKSVLQLFELSFGLKINFSKCNLYGVNIQEDILYSHVEFLHCKLYSKSFSYLGIPVGVSHKRKSTWTSLIDKIQSRLSSWYSTNISFVGRVILINVVLSALLVFYLSFYKALISVVRSIQKIQRNFLWDGGYPKRKIHWVK</sequence>
<keyword evidence="1" id="KW-0472">Membrane</keyword>
<dbReference type="PANTHER" id="PTHR33116:SF78">
    <property type="entry name" value="OS12G0587133 PROTEIN"/>
    <property type="match status" value="1"/>
</dbReference>
<evidence type="ECO:0008006" key="4">
    <source>
        <dbReference type="Google" id="ProtNLM"/>
    </source>
</evidence>
<keyword evidence="1" id="KW-1133">Transmembrane helix</keyword>